<dbReference type="GeneID" id="41979884"/>
<dbReference type="InParanoid" id="A0A507BEM1"/>
<proteinExistence type="predicted"/>
<reference evidence="2 3" key="1">
    <citation type="submission" date="2019-06" db="EMBL/GenBank/DDBJ databases">
        <title>Draft genome sequence of the filamentous fungus Phialemoniopsis curvata isolated from diesel fuel.</title>
        <authorList>
            <person name="Varaljay V.A."/>
            <person name="Lyon W.J."/>
            <person name="Crouch A.L."/>
            <person name="Drake C.E."/>
            <person name="Hollomon J.M."/>
            <person name="Nadeau L.J."/>
            <person name="Nunn H.S."/>
            <person name="Stevenson B.S."/>
            <person name="Bojanowski C.L."/>
            <person name="Crookes-Goodson W.J."/>
        </authorList>
    </citation>
    <scope>NUCLEOTIDE SEQUENCE [LARGE SCALE GENOMIC DNA]</scope>
    <source>
        <strain evidence="2 3">D216</strain>
    </source>
</reference>
<evidence type="ECO:0000313" key="3">
    <source>
        <dbReference type="Proteomes" id="UP000319257"/>
    </source>
</evidence>
<feature type="non-terminal residue" evidence="2">
    <location>
        <position position="1"/>
    </location>
</feature>
<gene>
    <name evidence="2" type="ORF">E0L32_012437</name>
</gene>
<protein>
    <submittedName>
        <fullName evidence="2">Uncharacterized protein</fullName>
    </submittedName>
</protein>
<dbReference type="RefSeq" id="XP_030996939.1">
    <property type="nucleotide sequence ID" value="XM_031135277.1"/>
</dbReference>
<accession>A0A507BEM1</accession>
<evidence type="ECO:0000256" key="1">
    <source>
        <dbReference type="SAM" id="Coils"/>
    </source>
</evidence>
<dbReference type="Proteomes" id="UP000319257">
    <property type="component" value="Unassembled WGS sequence"/>
</dbReference>
<dbReference type="AlphaFoldDB" id="A0A507BEM1"/>
<evidence type="ECO:0000313" key="2">
    <source>
        <dbReference type="EMBL" id="TPX15228.1"/>
    </source>
</evidence>
<dbReference type="OrthoDB" id="5099098at2759"/>
<feature type="coiled-coil region" evidence="1">
    <location>
        <begin position="11"/>
        <end position="45"/>
    </location>
</feature>
<comment type="caution">
    <text evidence="2">The sequence shown here is derived from an EMBL/GenBank/DDBJ whole genome shotgun (WGS) entry which is preliminary data.</text>
</comment>
<dbReference type="EMBL" id="SKBQ01000238">
    <property type="protein sequence ID" value="TPX15228.1"/>
    <property type="molecule type" value="Genomic_DNA"/>
</dbReference>
<sequence>ERKEIEEEEAFEDLLQRQQRIQDEIREATARLIRLRKQRRFLREKGVKMVQRGLQNLDELEEMERKESEAAAQESSAVLEVQANGGFDVIDWSTVGLGDGQLLAGLDFAGGTVEASVGNASSSQ</sequence>
<keyword evidence="1" id="KW-0175">Coiled coil</keyword>
<organism evidence="2 3">
    <name type="scientific">Thyridium curvatum</name>
    <dbReference type="NCBI Taxonomy" id="1093900"/>
    <lineage>
        <taxon>Eukaryota</taxon>
        <taxon>Fungi</taxon>
        <taxon>Dikarya</taxon>
        <taxon>Ascomycota</taxon>
        <taxon>Pezizomycotina</taxon>
        <taxon>Sordariomycetes</taxon>
        <taxon>Sordariomycetidae</taxon>
        <taxon>Thyridiales</taxon>
        <taxon>Thyridiaceae</taxon>
        <taxon>Thyridium</taxon>
    </lineage>
</organism>
<name>A0A507BEM1_9PEZI</name>
<keyword evidence="3" id="KW-1185">Reference proteome</keyword>